<feature type="domain" description="Histidine kinase" evidence="5">
    <location>
        <begin position="294"/>
        <end position="532"/>
    </location>
</feature>
<sequence length="540" mass="58242">MVGGDRDYPPYEFLDRDGKPAGFNVELTRAIAEVTGMRVEIRLGAWSEMRAALAAGRIDALQGMSWSEQRAAEVDFSPPHLVVNHAIFARKGTPAVASLEALRGHAVAVHRDGIMDDQLTTLGMGDRLLRTDTPADALRLLASGKGEYAVVAALPGTFIIRELKLTNLDPVAHSVASQRYGYAVRKGDAALRSRFDEGLAILKQTGRYEALRQRWLGVLEPQPVSWGKFFQYGAVVFVPLLLVLGGTVLWSRQLQREVAERTASLAAAVEELRLNQAQLVQADKMAALGVLVSGVAHEINNPNGFILLNMPALKDVYLDALEALDRDRPDGAPPRLGGLPFATAREEVPRMLDEMLDGARRIRRIVEDLKDFARREDAPARAPLDLDEVVRAAVRLVENPIRKATTRFELALDGALPPVVGSAQRIEQVIVNLVLNACQALPSPDRAVRVSTRADGARGVVICEVRDEGVGIPPEHLPRLTDPFFTTKRDSGGTGLGLSVSSGIVKEHGGTLEFRSAPGAGTTATVTLPAAPDAGPQGIP</sequence>
<comment type="catalytic activity">
    <reaction evidence="1">
        <text>ATP + protein L-histidine = ADP + protein N-phospho-L-histidine.</text>
        <dbReference type="EC" id="2.7.13.3"/>
    </reaction>
</comment>
<dbReference type="HOGENOM" id="CLU_000445_114_69_7"/>
<reference evidence="6" key="1">
    <citation type="submission" date="2009-01" db="EMBL/GenBank/DDBJ databases">
        <title>Complete sequence of Anaeromyxobacter dehalogenans 2CP-1.</title>
        <authorList>
            <consortium name="US DOE Joint Genome Institute"/>
            <person name="Lucas S."/>
            <person name="Copeland A."/>
            <person name="Lapidus A."/>
            <person name="Glavina del Rio T."/>
            <person name="Dalin E."/>
            <person name="Tice H."/>
            <person name="Bruce D."/>
            <person name="Goodwin L."/>
            <person name="Pitluck S."/>
            <person name="Saunders E."/>
            <person name="Brettin T."/>
            <person name="Detter J.C."/>
            <person name="Han C."/>
            <person name="Larimer F."/>
            <person name="Land M."/>
            <person name="Hauser L."/>
            <person name="Kyrpides N."/>
            <person name="Ovchinnikova G."/>
            <person name="Beliaev A.S."/>
            <person name="Richardson P."/>
        </authorList>
    </citation>
    <scope>NUCLEOTIDE SEQUENCE</scope>
    <source>
        <strain evidence="6">2CP-1</strain>
    </source>
</reference>
<feature type="region of interest" description="Disordered" evidence="4">
    <location>
        <begin position="516"/>
        <end position="540"/>
    </location>
</feature>
<dbReference type="Pfam" id="PF02518">
    <property type="entry name" value="HATPase_c"/>
    <property type="match status" value="1"/>
</dbReference>
<evidence type="ECO:0000313" key="6">
    <source>
        <dbReference type="EMBL" id="ACL65144.1"/>
    </source>
</evidence>
<proteinExistence type="predicted"/>
<dbReference type="InterPro" id="IPR004358">
    <property type="entry name" value="Sig_transdc_His_kin-like_C"/>
</dbReference>
<evidence type="ECO:0000256" key="2">
    <source>
        <dbReference type="ARBA" id="ARBA00012438"/>
    </source>
</evidence>
<dbReference type="RefSeq" id="WP_012633068.1">
    <property type="nucleotide sequence ID" value="NC_011891.1"/>
</dbReference>
<dbReference type="Pfam" id="PF00497">
    <property type="entry name" value="SBP_bac_3"/>
    <property type="match status" value="1"/>
</dbReference>
<keyword evidence="3" id="KW-0597">Phosphoprotein</keyword>
<evidence type="ECO:0000256" key="1">
    <source>
        <dbReference type="ARBA" id="ARBA00000085"/>
    </source>
</evidence>
<dbReference type="PANTHER" id="PTHR43065:SF42">
    <property type="entry name" value="TWO-COMPONENT SENSOR PPRA"/>
    <property type="match status" value="1"/>
</dbReference>
<dbReference type="EMBL" id="CP001359">
    <property type="protein sequence ID" value="ACL65144.1"/>
    <property type="molecule type" value="Genomic_DNA"/>
</dbReference>
<dbReference type="SUPFAM" id="SSF55874">
    <property type="entry name" value="ATPase domain of HSP90 chaperone/DNA topoisomerase II/histidine kinase"/>
    <property type="match status" value="1"/>
</dbReference>
<dbReference type="CDD" id="cd13704">
    <property type="entry name" value="PBP2_HisK"/>
    <property type="match status" value="1"/>
</dbReference>
<dbReference type="KEGG" id="acp:A2cp1_1802"/>
<dbReference type="PANTHER" id="PTHR43065">
    <property type="entry name" value="SENSOR HISTIDINE KINASE"/>
    <property type="match status" value="1"/>
</dbReference>
<dbReference type="InterPro" id="IPR003594">
    <property type="entry name" value="HATPase_dom"/>
</dbReference>
<dbReference type="SUPFAM" id="SSF47384">
    <property type="entry name" value="Homodimeric domain of signal transducing histidine kinase"/>
    <property type="match status" value="1"/>
</dbReference>
<evidence type="ECO:0000256" key="3">
    <source>
        <dbReference type="ARBA" id="ARBA00022553"/>
    </source>
</evidence>
<dbReference type="Gene3D" id="1.10.287.130">
    <property type="match status" value="1"/>
</dbReference>
<dbReference type="EC" id="2.7.13.3" evidence="2"/>
<keyword evidence="6" id="KW-0418">Kinase</keyword>
<dbReference type="InterPro" id="IPR036097">
    <property type="entry name" value="HisK_dim/P_sf"/>
</dbReference>
<dbReference type="PRINTS" id="PR00344">
    <property type="entry name" value="BCTRLSENSOR"/>
</dbReference>
<gene>
    <name evidence="6" type="ordered locus">A2cp1_1802</name>
</gene>
<dbReference type="GO" id="GO:0000155">
    <property type="term" value="F:phosphorelay sensor kinase activity"/>
    <property type="evidence" value="ECO:0007669"/>
    <property type="project" value="InterPro"/>
</dbReference>
<protein>
    <recommendedName>
        <fullName evidence="2">histidine kinase</fullName>
        <ecNumber evidence="2">2.7.13.3</ecNumber>
    </recommendedName>
</protein>
<keyword evidence="6" id="KW-0808">Transferase</keyword>
<dbReference type="InterPro" id="IPR036890">
    <property type="entry name" value="HATPase_C_sf"/>
</dbReference>
<dbReference type="InterPro" id="IPR001638">
    <property type="entry name" value="Solute-binding_3/MltF_N"/>
</dbReference>
<dbReference type="SUPFAM" id="SSF53850">
    <property type="entry name" value="Periplasmic binding protein-like II"/>
    <property type="match status" value="1"/>
</dbReference>
<name>B8J6G3_ANAD2</name>
<dbReference type="PROSITE" id="PS50109">
    <property type="entry name" value="HIS_KIN"/>
    <property type="match status" value="1"/>
</dbReference>
<dbReference type="AlphaFoldDB" id="B8J6G3"/>
<dbReference type="Proteomes" id="UP000007089">
    <property type="component" value="Chromosome"/>
</dbReference>
<evidence type="ECO:0000313" key="7">
    <source>
        <dbReference type="Proteomes" id="UP000007089"/>
    </source>
</evidence>
<dbReference type="SMART" id="SM00062">
    <property type="entry name" value="PBPb"/>
    <property type="match status" value="1"/>
</dbReference>
<dbReference type="InterPro" id="IPR003661">
    <property type="entry name" value="HisK_dim/P_dom"/>
</dbReference>
<organism evidence="6 7">
    <name type="scientific">Anaeromyxobacter dehalogenans (strain ATCC BAA-258 / DSM 21875 / 2CP-1)</name>
    <dbReference type="NCBI Taxonomy" id="455488"/>
    <lineage>
        <taxon>Bacteria</taxon>
        <taxon>Pseudomonadati</taxon>
        <taxon>Myxococcota</taxon>
        <taxon>Myxococcia</taxon>
        <taxon>Myxococcales</taxon>
        <taxon>Cystobacterineae</taxon>
        <taxon>Anaeromyxobacteraceae</taxon>
        <taxon>Anaeromyxobacter</taxon>
    </lineage>
</organism>
<dbReference type="Gene3D" id="3.30.565.10">
    <property type="entry name" value="Histidine kinase-like ATPase, C-terminal domain"/>
    <property type="match status" value="1"/>
</dbReference>
<accession>B8J6G3</accession>
<dbReference type="SMART" id="SM00387">
    <property type="entry name" value="HATPase_c"/>
    <property type="match status" value="1"/>
</dbReference>
<keyword evidence="7" id="KW-1185">Reference proteome</keyword>
<evidence type="ECO:0000259" key="5">
    <source>
        <dbReference type="PROSITE" id="PS50109"/>
    </source>
</evidence>
<dbReference type="CDD" id="cd00082">
    <property type="entry name" value="HisKA"/>
    <property type="match status" value="1"/>
</dbReference>
<evidence type="ECO:0000256" key="4">
    <source>
        <dbReference type="SAM" id="MobiDB-lite"/>
    </source>
</evidence>
<dbReference type="Gene3D" id="3.40.190.10">
    <property type="entry name" value="Periplasmic binding protein-like II"/>
    <property type="match status" value="2"/>
</dbReference>
<dbReference type="InterPro" id="IPR005467">
    <property type="entry name" value="His_kinase_dom"/>
</dbReference>